<dbReference type="EMBL" id="FPKU01000004">
    <property type="protein sequence ID" value="SFZ86671.1"/>
    <property type="molecule type" value="Genomic_DNA"/>
</dbReference>
<dbReference type="OrthoDB" id="9802385at2"/>
<dbReference type="STRING" id="665118.SAMN02983003_3865"/>
<evidence type="ECO:0000313" key="3">
    <source>
        <dbReference type="Proteomes" id="UP000183447"/>
    </source>
</evidence>
<dbReference type="RefSeq" id="WP_072346967.1">
    <property type="nucleotide sequence ID" value="NZ_FPKU01000004.1"/>
</dbReference>
<dbReference type="GO" id="GO:0008893">
    <property type="term" value="F:guanosine-3',5'-bis(diphosphate) 3'-diphosphatase activity"/>
    <property type="evidence" value="ECO:0007669"/>
    <property type="project" value="TreeGrafter"/>
</dbReference>
<feature type="domain" description="HD/PDEase" evidence="1">
    <location>
        <begin position="27"/>
        <end position="136"/>
    </location>
</feature>
<dbReference type="AlphaFoldDB" id="A0A1K2I363"/>
<dbReference type="SMART" id="SM00471">
    <property type="entry name" value="HDc"/>
    <property type="match status" value="1"/>
</dbReference>
<dbReference type="InterPro" id="IPR052194">
    <property type="entry name" value="MESH1"/>
</dbReference>
<dbReference type="Pfam" id="PF13328">
    <property type="entry name" value="HD_4"/>
    <property type="match status" value="1"/>
</dbReference>
<organism evidence="2 3">
    <name type="scientific">Devosia enhydra</name>
    <dbReference type="NCBI Taxonomy" id="665118"/>
    <lineage>
        <taxon>Bacteria</taxon>
        <taxon>Pseudomonadati</taxon>
        <taxon>Pseudomonadota</taxon>
        <taxon>Alphaproteobacteria</taxon>
        <taxon>Hyphomicrobiales</taxon>
        <taxon>Devosiaceae</taxon>
        <taxon>Devosia</taxon>
    </lineage>
</organism>
<protein>
    <submittedName>
        <fullName evidence="2">HD domain-containing protein</fullName>
    </submittedName>
</protein>
<evidence type="ECO:0000259" key="1">
    <source>
        <dbReference type="SMART" id="SM00471"/>
    </source>
</evidence>
<proteinExistence type="predicted"/>
<reference evidence="2 3" key="1">
    <citation type="submission" date="2016-11" db="EMBL/GenBank/DDBJ databases">
        <authorList>
            <person name="Jaros S."/>
            <person name="Januszkiewicz K."/>
            <person name="Wedrychowicz H."/>
        </authorList>
    </citation>
    <scope>NUCLEOTIDE SEQUENCE [LARGE SCALE GENOMIC DNA]</scope>
    <source>
        <strain evidence="2 3">ATCC 23634</strain>
    </source>
</reference>
<dbReference type="InterPro" id="IPR003607">
    <property type="entry name" value="HD/PDEase_dom"/>
</dbReference>
<accession>A0A1K2I363</accession>
<dbReference type="CDD" id="cd00077">
    <property type="entry name" value="HDc"/>
    <property type="match status" value="1"/>
</dbReference>
<dbReference type="Proteomes" id="UP000183447">
    <property type="component" value="Unassembled WGS sequence"/>
</dbReference>
<name>A0A1K2I363_9HYPH</name>
<gene>
    <name evidence="2" type="ORF">SAMN02983003_3865</name>
</gene>
<evidence type="ECO:0000313" key="2">
    <source>
        <dbReference type="EMBL" id="SFZ86671.1"/>
    </source>
</evidence>
<dbReference type="Gene3D" id="1.10.3210.10">
    <property type="entry name" value="Hypothetical protein af1432"/>
    <property type="match status" value="1"/>
</dbReference>
<dbReference type="PANTHER" id="PTHR46246">
    <property type="entry name" value="GUANOSINE-3',5'-BIS(DIPHOSPHATE) 3'-PYROPHOSPHOHYDROLASE MESH1"/>
    <property type="match status" value="1"/>
</dbReference>
<dbReference type="PANTHER" id="PTHR46246:SF1">
    <property type="entry name" value="GUANOSINE-3',5'-BIS(DIPHOSPHATE) 3'-PYROPHOSPHOHYDROLASE MESH1"/>
    <property type="match status" value="1"/>
</dbReference>
<sequence>MGSWLEERALAFATAAHGAIDQRRKYTGEPYIVHPIAVAELVRSVPHTEAMIAAALLHDVVEDTPVTIEEIEAEFGNDVGELVGWLTDVSQLQDGNRAVRKRKDLEHSARAPAEAKTIKLADLIDNTRTIRAMDPAFWRVYRREKLALLAVLNEGDAALWKRARADCV</sequence>
<dbReference type="SUPFAM" id="SSF109604">
    <property type="entry name" value="HD-domain/PDEase-like"/>
    <property type="match status" value="1"/>
</dbReference>
<keyword evidence="3" id="KW-1185">Reference proteome</keyword>